<dbReference type="Proteomes" id="UP000002495">
    <property type="component" value="Chromosome"/>
</dbReference>
<sequence length="114" mass="13226">MIYAILIIVSVGIVCTFYLRQSYHRSHTHAHIHAKTQLYLYARSLKDMVILCLKEKDIPTCRTQEFSFPQDYHFRTALTSLDSHTLLLDIHGSILHPSSSNTLRITKRYVLLVP</sequence>
<accession>Q7VGQ4</accession>
<dbReference type="OrthoDB" id="5325776at2"/>
<dbReference type="RefSeq" id="WP_011116106.1">
    <property type="nucleotide sequence ID" value="NC_004917.1"/>
</dbReference>
<dbReference type="HOGENOM" id="CLU_2117632_0_0_7"/>
<evidence type="ECO:0000313" key="1">
    <source>
        <dbReference type="EMBL" id="AAP77863.1"/>
    </source>
</evidence>
<dbReference type="STRING" id="235279.HH_1266"/>
<dbReference type="EMBL" id="AE017125">
    <property type="protein sequence ID" value="AAP77863.1"/>
    <property type="molecule type" value="Genomic_DNA"/>
</dbReference>
<reference evidence="1 2" key="1">
    <citation type="journal article" date="2003" name="Proc. Natl. Acad. Sci. U.S.A.">
        <title>The complete genome sequence of the carcinogenic bacterium Helicobacter hepaticus.</title>
        <authorList>
            <person name="Suerbaum S."/>
            <person name="Josenhans C."/>
            <person name="Sterzenbach T."/>
            <person name="Drescher B."/>
            <person name="Brandt P."/>
            <person name="Bell M."/>
            <person name="Droege M."/>
            <person name="Fartmann B."/>
            <person name="Fischer H.-P."/>
            <person name="Ge Z."/>
            <person name="Hoerster A."/>
            <person name="Holland R."/>
            <person name="Klein K."/>
            <person name="Koenig J."/>
            <person name="Macko L."/>
            <person name="Mendz G.L."/>
            <person name="Nyakatura G."/>
            <person name="Schauer D.B."/>
            <person name="Shen Z."/>
            <person name="Weber J."/>
            <person name="Frosch M."/>
            <person name="Fox J.G."/>
        </authorList>
    </citation>
    <scope>NUCLEOTIDE SEQUENCE [LARGE SCALE GENOMIC DNA]</scope>
    <source>
        <strain evidence="2">ATCC 51449 / 3B1</strain>
    </source>
</reference>
<dbReference type="KEGG" id="hhe:HH_1266"/>
<protein>
    <submittedName>
        <fullName evidence="1">Uncharacterized protein</fullName>
    </submittedName>
</protein>
<keyword evidence="2" id="KW-1185">Reference proteome</keyword>
<proteinExistence type="predicted"/>
<evidence type="ECO:0000313" key="2">
    <source>
        <dbReference type="Proteomes" id="UP000002495"/>
    </source>
</evidence>
<organism evidence="1 2">
    <name type="scientific">Helicobacter hepaticus (strain ATCC 51449 / 3B1)</name>
    <dbReference type="NCBI Taxonomy" id="235279"/>
    <lineage>
        <taxon>Bacteria</taxon>
        <taxon>Pseudomonadati</taxon>
        <taxon>Campylobacterota</taxon>
        <taxon>Epsilonproteobacteria</taxon>
        <taxon>Campylobacterales</taxon>
        <taxon>Helicobacteraceae</taxon>
        <taxon>Helicobacter</taxon>
    </lineage>
</organism>
<name>Q7VGQ4_HELHP</name>
<dbReference type="AlphaFoldDB" id="Q7VGQ4"/>
<gene>
    <name evidence="1" type="ordered locus">HH_1266</name>
</gene>